<evidence type="ECO:0000313" key="2">
    <source>
        <dbReference type="Proteomes" id="UP000005204"/>
    </source>
</evidence>
<dbReference type="KEGG" id="bmor:101740420"/>
<keyword evidence="2" id="KW-1185">Reference proteome</keyword>
<dbReference type="GO" id="GO:0003676">
    <property type="term" value="F:nucleic acid binding"/>
    <property type="evidence" value="ECO:0007669"/>
    <property type="project" value="InterPro"/>
</dbReference>
<dbReference type="EnsemblMetazoa" id="XM_004929017.1">
    <property type="protein sequence ID" value="XP_004929074.1"/>
    <property type="gene ID" value="LOC101740420"/>
</dbReference>
<protein>
    <recommendedName>
        <fullName evidence="3">Transposase</fullName>
    </recommendedName>
</protein>
<proteinExistence type="predicted"/>
<evidence type="ECO:0008006" key="3">
    <source>
        <dbReference type="Google" id="ProtNLM"/>
    </source>
</evidence>
<dbReference type="InterPro" id="IPR052709">
    <property type="entry name" value="Transposase-MT_Hybrid"/>
</dbReference>
<dbReference type="PANTHER" id="PTHR46060:SF1">
    <property type="entry name" value="MARINER MOS1 TRANSPOSASE-LIKE PROTEIN"/>
    <property type="match status" value="1"/>
</dbReference>
<organism evidence="1 2">
    <name type="scientific">Bombyx mori</name>
    <name type="common">Silk moth</name>
    <dbReference type="NCBI Taxonomy" id="7091"/>
    <lineage>
        <taxon>Eukaryota</taxon>
        <taxon>Metazoa</taxon>
        <taxon>Ecdysozoa</taxon>
        <taxon>Arthropoda</taxon>
        <taxon>Hexapoda</taxon>
        <taxon>Insecta</taxon>
        <taxon>Pterygota</taxon>
        <taxon>Neoptera</taxon>
        <taxon>Endopterygota</taxon>
        <taxon>Lepidoptera</taxon>
        <taxon>Glossata</taxon>
        <taxon>Ditrysia</taxon>
        <taxon>Bombycoidea</taxon>
        <taxon>Bombycidae</taxon>
        <taxon>Bombycinae</taxon>
        <taxon>Bombyx</taxon>
    </lineage>
</organism>
<dbReference type="InterPro" id="IPR036397">
    <property type="entry name" value="RNaseH_sf"/>
</dbReference>
<sequence length="150" mass="17335">MAPVLKNQLEGLMVCTTLVSQKESRYIRFWFQRFRSRNVDLQIQSRGRLETKLENEELKAIMEADPSQSASEIAASFVQLQTMKEELAAKQPRLVNRSKPLLLHDNARPHTAQKTITKLDELQLECLWHPPYSPDLVPADYHFSGIWNTS</sequence>
<dbReference type="AlphaFoldDB" id="A0A8R1WLF4"/>
<dbReference type="OrthoDB" id="616263at2759"/>
<dbReference type="Gene3D" id="3.30.420.10">
    <property type="entry name" value="Ribonuclease H-like superfamily/Ribonuclease H"/>
    <property type="match status" value="1"/>
</dbReference>
<accession>A0A8R1WLF4</accession>
<name>A0A8R1WLF4_BOMMO</name>
<dbReference type="PANTHER" id="PTHR46060">
    <property type="entry name" value="MARINER MOS1 TRANSPOSASE-LIKE PROTEIN"/>
    <property type="match status" value="1"/>
</dbReference>
<dbReference type="RefSeq" id="XP_004929074.1">
    <property type="nucleotide sequence ID" value="XM_004929017.1"/>
</dbReference>
<dbReference type="Proteomes" id="UP000005204">
    <property type="component" value="Unassembled WGS sequence"/>
</dbReference>
<reference evidence="1" key="2">
    <citation type="submission" date="2022-06" db="UniProtKB">
        <authorList>
            <consortium name="EnsemblMetazoa"/>
        </authorList>
    </citation>
    <scope>IDENTIFICATION</scope>
    <source>
        <strain evidence="1">p50T (Dazao)</strain>
    </source>
</reference>
<dbReference type="GeneID" id="101740420"/>
<evidence type="ECO:0000313" key="1">
    <source>
        <dbReference type="EnsemblMetazoa" id="XP_004929074.1"/>
    </source>
</evidence>
<reference evidence="2" key="1">
    <citation type="journal article" date="2008" name="Insect Biochem. Mol. Biol.">
        <title>The genome of a lepidopteran model insect, the silkworm Bombyx mori.</title>
        <authorList>
            <consortium name="International Silkworm Genome Consortium"/>
        </authorList>
    </citation>
    <scope>NUCLEOTIDE SEQUENCE [LARGE SCALE GENOMIC DNA]</scope>
    <source>
        <strain evidence="2">p50T</strain>
    </source>
</reference>